<dbReference type="EMBL" id="JAJFAZ020000003">
    <property type="protein sequence ID" value="KAI5337434.1"/>
    <property type="molecule type" value="Genomic_DNA"/>
</dbReference>
<dbReference type="SUPFAM" id="SSF52058">
    <property type="entry name" value="L domain-like"/>
    <property type="match status" value="1"/>
</dbReference>
<dbReference type="AlphaFoldDB" id="A0AAD4Z9F2"/>
<keyword evidence="4" id="KW-1185">Reference proteome</keyword>
<organism evidence="3 4">
    <name type="scientific">Prunus dulcis</name>
    <name type="common">Almond</name>
    <name type="synonym">Amygdalus dulcis</name>
    <dbReference type="NCBI Taxonomy" id="3755"/>
    <lineage>
        <taxon>Eukaryota</taxon>
        <taxon>Viridiplantae</taxon>
        <taxon>Streptophyta</taxon>
        <taxon>Embryophyta</taxon>
        <taxon>Tracheophyta</taxon>
        <taxon>Spermatophyta</taxon>
        <taxon>Magnoliopsida</taxon>
        <taxon>eudicotyledons</taxon>
        <taxon>Gunneridae</taxon>
        <taxon>Pentapetalae</taxon>
        <taxon>rosids</taxon>
        <taxon>fabids</taxon>
        <taxon>Rosales</taxon>
        <taxon>Rosaceae</taxon>
        <taxon>Amygdaloideae</taxon>
        <taxon>Amygdaleae</taxon>
        <taxon>Prunus</taxon>
    </lineage>
</organism>
<reference evidence="3 4" key="1">
    <citation type="journal article" date="2022" name="G3 (Bethesda)">
        <title>Whole-genome sequence and methylome profiling of the almond [Prunus dulcis (Mill.) D.A. Webb] cultivar 'Nonpareil'.</title>
        <authorList>
            <person name="D'Amico-Willman K.M."/>
            <person name="Ouma W.Z."/>
            <person name="Meulia T."/>
            <person name="Sideli G.M."/>
            <person name="Gradziel T.M."/>
            <person name="Fresnedo-Ramirez J."/>
        </authorList>
    </citation>
    <scope>NUCLEOTIDE SEQUENCE [LARGE SCALE GENOMIC DNA]</scope>
    <source>
        <strain evidence="3">Clone GOH B32 T37-40</strain>
    </source>
</reference>
<name>A0AAD4Z9F2_PRUDU</name>
<comment type="caution">
    <text evidence="3">The sequence shown here is derived from an EMBL/GenBank/DDBJ whole genome shotgun (WGS) entry which is preliminary data.</text>
</comment>
<proteinExistence type="predicted"/>
<accession>A0AAD4Z9F2</accession>
<feature type="domain" description="Disease resistance R13L4/SHOC-2-like LRR" evidence="2">
    <location>
        <begin position="36"/>
        <end position="118"/>
    </location>
</feature>
<dbReference type="PANTHER" id="PTHR47186:SF3">
    <property type="entry name" value="OS09G0267800 PROTEIN"/>
    <property type="match status" value="1"/>
</dbReference>
<evidence type="ECO:0000313" key="3">
    <source>
        <dbReference type="EMBL" id="KAI5337434.1"/>
    </source>
</evidence>
<dbReference type="Pfam" id="PF23598">
    <property type="entry name" value="LRR_14"/>
    <property type="match status" value="1"/>
</dbReference>
<dbReference type="InterPro" id="IPR032675">
    <property type="entry name" value="LRR_dom_sf"/>
</dbReference>
<evidence type="ECO:0000259" key="2">
    <source>
        <dbReference type="Pfam" id="PF23598"/>
    </source>
</evidence>
<sequence>MFAPNGPLIPISLCNYKNLWTLATFDSKITSFGRELISQVKCLRTLNLSHNSLKEVPNEVGELTHLRYLDLSYNYDLMKLPNTMCNLINLQTLRLIYCWALEILPEGMRKLINLRHLHV</sequence>
<evidence type="ECO:0000313" key="4">
    <source>
        <dbReference type="Proteomes" id="UP001054821"/>
    </source>
</evidence>
<dbReference type="PANTHER" id="PTHR47186">
    <property type="entry name" value="LEUCINE-RICH REPEAT-CONTAINING PROTEIN 57"/>
    <property type="match status" value="1"/>
</dbReference>
<evidence type="ECO:0000256" key="1">
    <source>
        <dbReference type="ARBA" id="ARBA00022737"/>
    </source>
</evidence>
<dbReference type="Proteomes" id="UP001054821">
    <property type="component" value="Chromosome 3"/>
</dbReference>
<protein>
    <recommendedName>
        <fullName evidence="2">Disease resistance R13L4/SHOC-2-like LRR domain-containing protein</fullName>
    </recommendedName>
</protein>
<dbReference type="PROSITE" id="PS51450">
    <property type="entry name" value="LRR"/>
    <property type="match status" value="1"/>
</dbReference>
<gene>
    <name evidence="3" type="ORF">L3X38_016705</name>
</gene>
<dbReference type="InterPro" id="IPR001611">
    <property type="entry name" value="Leu-rich_rpt"/>
</dbReference>
<dbReference type="InterPro" id="IPR055414">
    <property type="entry name" value="LRR_R13L4/SHOC2-like"/>
</dbReference>
<dbReference type="Gene3D" id="3.80.10.10">
    <property type="entry name" value="Ribonuclease Inhibitor"/>
    <property type="match status" value="1"/>
</dbReference>
<keyword evidence="1" id="KW-0677">Repeat</keyword>